<dbReference type="Pfam" id="PF14343">
    <property type="entry name" value="PrcB_C"/>
    <property type="match status" value="1"/>
</dbReference>
<sequence>MNLQHIFLSIFALCLLFISGCNTGESIAVENTSIRKITLRSHYSSNQCGISNASVILINNKAELETIITRSRRAVLSDKPVTLPEINFSENLALLIALGTKSSAGYGIQLNADSAEMRSEKLILPVDIISPDKNGFQAQIMTSPCMIISFTKGGYTQIIVNEVLELQLEL</sequence>
<dbReference type="AlphaFoldDB" id="A0A3B0X5E5"/>
<proteinExistence type="predicted"/>
<dbReference type="EMBL" id="UOFG01000019">
    <property type="protein sequence ID" value="VAW58137.1"/>
    <property type="molecule type" value="Genomic_DNA"/>
</dbReference>
<name>A0A3B0X5E5_9ZZZZ</name>
<gene>
    <name evidence="2" type="ORF">MNBD_GAMMA11-726</name>
</gene>
<evidence type="ECO:0000313" key="2">
    <source>
        <dbReference type="EMBL" id="VAW58137.1"/>
    </source>
</evidence>
<accession>A0A3B0X5E5</accession>
<feature type="domain" description="PrcB C-terminal" evidence="1">
    <location>
        <begin position="94"/>
        <end position="150"/>
    </location>
</feature>
<evidence type="ECO:0000259" key="1">
    <source>
        <dbReference type="Pfam" id="PF14343"/>
    </source>
</evidence>
<organism evidence="2">
    <name type="scientific">hydrothermal vent metagenome</name>
    <dbReference type="NCBI Taxonomy" id="652676"/>
    <lineage>
        <taxon>unclassified sequences</taxon>
        <taxon>metagenomes</taxon>
        <taxon>ecological metagenomes</taxon>
    </lineage>
</organism>
<protein>
    <recommendedName>
        <fullName evidence="1">PrcB C-terminal domain-containing protein</fullName>
    </recommendedName>
</protein>
<reference evidence="2" key="1">
    <citation type="submission" date="2018-06" db="EMBL/GenBank/DDBJ databases">
        <authorList>
            <person name="Zhirakovskaya E."/>
        </authorList>
    </citation>
    <scope>NUCLEOTIDE SEQUENCE</scope>
</reference>
<dbReference type="InterPro" id="IPR025748">
    <property type="entry name" value="PrcB_C_dom"/>
</dbReference>